<sequence>MPLPTYITHQDNLLTIDSDKEPWIKDFPVPGADICPLFFDPQNGIWVVRAKVGPGIVLSNHFHTGTVHLFTMSGNWNYSQYPHQPQTAGCYLYEPGGSIHQFTTPASNTEATDMFMVIYGANINFDADGNFVNIGDSGFIEMMLNKVASERGISPLKYIRSLGAAYSVR</sequence>
<feature type="domain" description="ChrR-like cupin" evidence="1">
    <location>
        <begin position="15"/>
        <end position="118"/>
    </location>
</feature>
<evidence type="ECO:0000313" key="2">
    <source>
        <dbReference type="EMBL" id="SCU87037.1"/>
    </source>
</evidence>
<dbReference type="CDD" id="cd20302">
    <property type="entry name" value="cupin_DAD"/>
    <property type="match status" value="1"/>
</dbReference>
<reference evidence="2" key="1">
    <citation type="submission" date="2016-09" db="EMBL/GenBank/DDBJ databases">
        <authorList>
            <person name="Capua I."/>
            <person name="De Benedictis P."/>
            <person name="Joannis T."/>
            <person name="Lombin L.H."/>
            <person name="Cattoli G."/>
        </authorList>
    </citation>
    <scope>NUCLEOTIDE SEQUENCE</scope>
    <source>
        <strain evidence="2">B9</strain>
    </source>
</reference>
<dbReference type="InterPro" id="IPR011051">
    <property type="entry name" value="RmlC_Cupin_sf"/>
</dbReference>
<dbReference type="Pfam" id="PF12973">
    <property type="entry name" value="Cupin_7"/>
    <property type="match status" value="1"/>
</dbReference>
<evidence type="ECO:0000259" key="1">
    <source>
        <dbReference type="Pfam" id="PF12973"/>
    </source>
</evidence>
<dbReference type="AlphaFoldDB" id="A0A1K0JGT9"/>
<proteinExistence type="predicted"/>
<dbReference type="InterPro" id="IPR014710">
    <property type="entry name" value="RmlC-like_jellyroll"/>
</dbReference>
<protein>
    <recommendedName>
        <fullName evidence="1">ChrR-like cupin domain-containing protein</fullName>
    </recommendedName>
</protein>
<gene>
    <name evidence="2" type="ORF">CNECB9_4640025</name>
</gene>
<dbReference type="InterPro" id="IPR025979">
    <property type="entry name" value="ChrR-like_cupin_dom"/>
</dbReference>
<name>A0A1K0JGT9_CUPNE</name>
<dbReference type="Gene3D" id="2.60.120.10">
    <property type="entry name" value="Jelly Rolls"/>
    <property type="match status" value="1"/>
</dbReference>
<dbReference type="SUPFAM" id="SSF51182">
    <property type="entry name" value="RmlC-like cupins"/>
    <property type="match status" value="1"/>
</dbReference>
<dbReference type="RefSeq" id="WP_340528176.1">
    <property type="nucleotide sequence ID" value="NZ_FMSH01000406.1"/>
</dbReference>
<dbReference type="EMBL" id="FMSH01000406">
    <property type="protein sequence ID" value="SCU87037.1"/>
    <property type="molecule type" value="Genomic_DNA"/>
</dbReference>
<accession>A0A1K0JGT9</accession>
<organism evidence="2">
    <name type="scientific">Cupriavidus necator</name>
    <name type="common">Alcaligenes eutrophus</name>
    <name type="synonym">Ralstonia eutropha</name>
    <dbReference type="NCBI Taxonomy" id="106590"/>
    <lineage>
        <taxon>Bacteria</taxon>
        <taxon>Pseudomonadati</taxon>
        <taxon>Pseudomonadota</taxon>
        <taxon>Betaproteobacteria</taxon>
        <taxon>Burkholderiales</taxon>
        <taxon>Burkholderiaceae</taxon>
        <taxon>Cupriavidus</taxon>
    </lineage>
</organism>